<dbReference type="Proteomes" id="UP000887566">
    <property type="component" value="Unplaced"/>
</dbReference>
<reference evidence="12" key="1">
    <citation type="submission" date="2022-11" db="UniProtKB">
        <authorList>
            <consortium name="WormBaseParasite"/>
        </authorList>
    </citation>
    <scope>IDENTIFICATION</scope>
</reference>
<keyword evidence="11" id="KW-1185">Reference proteome</keyword>
<dbReference type="Pfam" id="PF23387">
    <property type="entry name" value="TPR_IFT80_172"/>
    <property type="match status" value="1"/>
</dbReference>
<dbReference type="InterPro" id="IPR036322">
    <property type="entry name" value="WD40_repeat_dom_sf"/>
</dbReference>
<dbReference type="InterPro" id="IPR001680">
    <property type="entry name" value="WD40_rpt"/>
</dbReference>
<keyword evidence="3" id="KW-0853">WD repeat</keyword>
<dbReference type="GO" id="GO:0030992">
    <property type="term" value="C:intraciliary transport particle B"/>
    <property type="evidence" value="ECO:0007669"/>
    <property type="project" value="TreeGrafter"/>
</dbReference>
<dbReference type="PANTHER" id="PTHR15722:SF2">
    <property type="entry name" value="INTRAFLAGELLAR TRANSPORT PROTEIN 172 HOMOLOG"/>
    <property type="match status" value="1"/>
</dbReference>
<dbReference type="Gene3D" id="1.25.40.470">
    <property type="match status" value="4"/>
</dbReference>
<keyword evidence="4" id="KW-0677">Repeat</keyword>
<keyword evidence="6" id="KW-0969">Cilium</keyword>
<evidence type="ECO:0000256" key="1">
    <source>
        <dbReference type="ARBA" id="ARBA00004138"/>
    </source>
</evidence>
<dbReference type="SMART" id="SM00320">
    <property type="entry name" value="WD40"/>
    <property type="match status" value="8"/>
</dbReference>
<evidence type="ECO:0000256" key="4">
    <source>
        <dbReference type="ARBA" id="ARBA00022737"/>
    </source>
</evidence>
<dbReference type="PANTHER" id="PTHR15722">
    <property type="entry name" value="IFT140/172-RELATED"/>
    <property type="match status" value="1"/>
</dbReference>
<dbReference type="FunFam" id="1.25.40.470:FF:000012">
    <property type="entry name" value="intraflagellar transport protein 172 homolog"/>
    <property type="match status" value="1"/>
</dbReference>
<dbReference type="FunFam" id="1.25.40.470:FF:000008">
    <property type="entry name" value="Intraflagellar transport protein 172 homolog"/>
    <property type="match status" value="1"/>
</dbReference>
<dbReference type="Pfam" id="PF00400">
    <property type="entry name" value="WD40"/>
    <property type="match status" value="2"/>
</dbReference>
<feature type="domain" description="IFT80/172/WDR35 TPR" evidence="9">
    <location>
        <begin position="623"/>
        <end position="760"/>
    </location>
</feature>
<dbReference type="GO" id="GO:0036064">
    <property type="term" value="C:ciliary basal body"/>
    <property type="evidence" value="ECO:0007669"/>
    <property type="project" value="TreeGrafter"/>
</dbReference>
<proteinExistence type="inferred from homology"/>
<evidence type="ECO:0000313" key="11">
    <source>
        <dbReference type="Proteomes" id="UP000887566"/>
    </source>
</evidence>
<sequence length="1273" mass="143993">MQLKFQKTLVPEQDGAAKIPAMCWSPNNAKLAVATADRSIVLFDEQGERRDKFSTKPVDAKYGKKSYVIKAMAFSPDSTRLAVGQSDNIIFVYRIGEGWTDKKVICNKFMQPAAVTALTWPTEQALVVGLADGKVRLSNVKSNKASTLYNTDIFVCSLTPHMSGKSILSGHADGSIVRYSFDSGGAQGKICTHPSPPYALAWTASSVIAAGCDKRVISYNENGRILQQFDYSAENDEREFTTAITNPSGQSVVIGSFDRFRVFNWNQRRGAWDEGKPLQIQYLYTITALSWKPDGSKVVCGTLCGSVRMFDCSLKRGLIRNKFETTHVGPSQVIVKDITTGNRATIRSDLGYEIGEIKVMGRDRYVVAHTSDSLLLADLESGKSSEIPWQSGGNEKFYFDSENVAMIFNAGELTVVEYGINDILGSARTEFMNPHLISVRINERKHKTNEDVKRMAYLVDLKTISILDLRFGSTFGQINHDTKIDWLELNETGRKLLFRDKRYRLTLYNIENEQKTTLLSYASYVQWVPGSDVVVAQSRDNLCVWYNIETPDRVTMFPIKGDIQAVVREEGLTEVIVLEGSMQAAYQLDEGLIEFGTAMDDNDFGRAVTFLEQLDQGADAQAMWRQLAAVALEQRRLHVAQRCYAALGDIARARFLEQTLRIAQQAAKQIGGDGTQFYQVRARLAIMNKEFKDAERIYLEQNCLDEAIEMYQSLHKWDEALELAEARNHPDVESLKAKYYRHLADTGQDEKAGEIKQKENDYMAAVDLYLKGNLPVRAARVVTEHSELLQNTDLVQSIAVALIKNELFEKAGELFEKTKDFDRALECYRRGKALNKAIELARYSFPEQVVKLEEEWGDMLVQQKQMDAAINHFIESGNSLKALDAAIRARQWNKAVQIVDVVDNSDLAKEYYGKIAEHYASIKEYDRAERFYIEAGMNKEAVAMYNRAGKWQEAHRLASEFMGTDETSEMYLRQAAELEESGRFKEAEELYVAVGQPNKAIAMYKKADQHEPMMRLVRRFHGEHVQETHKHLASDLEEKGQLREAEQHYMDAGEWKSAVNMYRAAEQWEDAYRIAKASGGDTAQKQVAYMWAKSLGGDSAVKLLQKFNLLDETIDLACDNGAFDFAFDMCRLGLKAKMPAVHLKYALQLEEEGKLPQAEQQFLQAGKPKEAVLMYVHQQNWDEAQRLAEAHCPEAIPEVYIGQARIAFEQQDYAKAESYLLRANKPDIILRSYKELGMWPDALRICKEYLPARLAELQDEYDNEQLKSGAKGA</sequence>
<dbReference type="SUPFAM" id="SSF48452">
    <property type="entry name" value="TPR-like"/>
    <property type="match status" value="1"/>
</dbReference>
<evidence type="ECO:0000259" key="10">
    <source>
        <dbReference type="Pfam" id="PF24762"/>
    </source>
</evidence>
<dbReference type="InterPro" id="IPR011990">
    <property type="entry name" value="TPR-like_helical_dom_sf"/>
</dbReference>
<name>A0A914XG62_9BILA</name>
<dbReference type="InterPro" id="IPR015943">
    <property type="entry name" value="WD40/YVTN_repeat-like_dom_sf"/>
</dbReference>
<dbReference type="GO" id="GO:0005930">
    <property type="term" value="C:axoneme"/>
    <property type="evidence" value="ECO:0007669"/>
    <property type="project" value="TreeGrafter"/>
</dbReference>
<dbReference type="GO" id="GO:0042073">
    <property type="term" value="P:intraciliary transport"/>
    <property type="evidence" value="ECO:0007669"/>
    <property type="project" value="TreeGrafter"/>
</dbReference>
<protein>
    <submittedName>
        <fullName evidence="12">Anaphase-promoting complex subunit 4-like WD40 domain-containing protein</fullName>
    </submittedName>
</protein>
<evidence type="ECO:0000259" key="9">
    <source>
        <dbReference type="Pfam" id="PF23387"/>
    </source>
</evidence>
<dbReference type="AlphaFoldDB" id="A0A914XG62"/>
<accession>A0A914XG62</accession>
<dbReference type="InterPro" id="IPR056168">
    <property type="entry name" value="TPR_IF140/IFT172/WDR19"/>
</dbReference>
<dbReference type="SUPFAM" id="SSF50978">
    <property type="entry name" value="WD40 repeat-like"/>
    <property type="match status" value="2"/>
</dbReference>
<organism evidence="11 12">
    <name type="scientific">Plectus sambesii</name>
    <dbReference type="NCBI Taxonomy" id="2011161"/>
    <lineage>
        <taxon>Eukaryota</taxon>
        <taxon>Metazoa</taxon>
        <taxon>Ecdysozoa</taxon>
        <taxon>Nematoda</taxon>
        <taxon>Chromadorea</taxon>
        <taxon>Plectida</taxon>
        <taxon>Plectina</taxon>
        <taxon>Plectoidea</taxon>
        <taxon>Plectidae</taxon>
        <taxon>Plectus</taxon>
    </lineage>
</organism>
<evidence type="ECO:0000256" key="8">
    <source>
        <dbReference type="ARBA" id="ARBA00038130"/>
    </source>
</evidence>
<dbReference type="FunFam" id="2.130.10.10:FF:002910">
    <property type="entry name" value="Predicted protein"/>
    <property type="match status" value="1"/>
</dbReference>
<evidence type="ECO:0000256" key="6">
    <source>
        <dbReference type="ARBA" id="ARBA00023069"/>
    </source>
</evidence>
<comment type="subcellular location">
    <subcellularLocation>
        <location evidence="1">Cell projection</location>
        <location evidence="1">Cilium</location>
    </subcellularLocation>
</comment>
<keyword evidence="2" id="KW-0217">Developmental protein</keyword>
<dbReference type="Pfam" id="PF24762">
    <property type="entry name" value="TPR_IF140-IFT172"/>
    <property type="match status" value="1"/>
</dbReference>
<dbReference type="InterPro" id="IPR056157">
    <property type="entry name" value="TPR_IFT80_172_dom"/>
</dbReference>
<evidence type="ECO:0000256" key="2">
    <source>
        <dbReference type="ARBA" id="ARBA00022473"/>
    </source>
</evidence>
<evidence type="ECO:0000256" key="3">
    <source>
        <dbReference type="ARBA" id="ARBA00022574"/>
    </source>
</evidence>
<keyword evidence="7" id="KW-0966">Cell projection</keyword>
<comment type="similarity">
    <text evidence="8">Belongs to the IFT172 family.</text>
</comment>
<dbReference type="Gene3D" id="2.130.10.10">
    <property type="entry name" value="YVTN repeat-like/Quinoprotein amine dehydrogenase"/>
    <property type="match status" value="2"/>
</dbReference>
<keyword evidence="5" id="KW-0802">TPR repeat</keyword>
<evidence type="ECO:0000313" key="12">
    <source>
        <dbReference type="WBParaSite" id="PSAMB.scaffold7976size6810.g30798.t1"/>
    </source>
</evidence>
<evidence type="ECO:0000256" key="5">
    <source>
        <dbReference type="ARBA" id="ARBA00022803"/>
    </source>
</evidence>
<feature type="domain" description="IF140/IFT172/WDR19 TPR" evidence="10">
    <location>
        <begin position="923"/>
        <end position="1224"/>
    </location>
</feature>
<dbReference type="WBParaSite" id="PSAMB.scaffold7976size6810.g30798.t1">
    <property type="protein sequence ID" value="PSAMB.scaffold7976size6810.g30798.t1"/>
    <property type="gene ID" value="PSAMB.scaffold7976size6810.g30798"/>
</dbReference>
<evidence type="ECO:0000256" key="7">
    <source>
        <dbReference type="ARBA" id="ARBA00023273"/>
    </source>
</evidence>